<sequence>MKYMMATLTGTWNDVAEDLEENEEITNDTTVVSDKESLMDAFDTSYRSHQVDLVHVGQTIRDNL</sequence>
<gene>
    <name evidence="1" type="ORF">C483_05318</name>
</gene>
<evidence type="ECO:0000313" key="2">
    <source>
        <dbReference type="Proteomes" id="UP000011519"/>
    </source>
</evidence>
<keyword evidence="2" id="KW-1185">Reference proteome</keyword>
<comment type="caution">
    <text evidence="1">The sequence shown here is derived from an EMBL/GenBank/DDBJ whole genome shotgun (WGS) entry which is preliminary data.</text>
</comment>
<accession>M0A440</accession>
<reference evidence="1 2" key="1">
    <citation type="journal article" date="2014" name="PLoS Genet.">
        <title>Phylogenetically driven sequencing of extremely halophilic archaea reveals strategies for static and dynamic osmo-response.</title>
        <authorList>
            <person name="Becker E.A."/>
            <person name="Seitzer P.M."/>
            <person name="Tritt A."/>
            <person name="Larsen D."/>
            <person name="Krusor M."/>
            <person name="Yao A.I."/>
            <person name="Wu D."/>
            <person name="Madern D."/>
            <person name="Eisen J.A."/>
            <person name="Darling A.E."/>
            <person name="Facciotti M.T."/>
        </authorList>
    </citation>
    <scope>NUCLEOTIDE SEQUENCE [LARGE SCALE GENOMIC DNA]</scope>
    <source>
        <strain evidence="1 2">JCM 10989</strain>
    </source>
</reference>
<dbReference type="Proteomes" id="UP000011519">
    <property type="component" value="Unassembled WGS sequence"/>
</dbReference>
<evidence type="ECO:0000313" key="1">
    <source>
        <dbReference type="EMBL" id="ELY93359.1"/>
    </source>
</evidence>
<organism evidence="1 2">
    <name type="scientific">Natrialba hulunbeirensis JCM 10989</name>
    <dbReference type="NCBI Taxonomy" id="1227493"/>
    <lineage>
        <taxon>Archaea</taxon>
        <taxon>Methanobacteriati</taxon>
        <taxon>Methanobacteriota</taxon>
        <taxon>Stenosarchaea group</taxon>
        <taxon>Halobacteria</taxon>
        <taxon>Halobacteriales</taxon>
        <taxon>Natrialbaceae</taxon>
        <taxon>Natrialba</taxon>
    </lineage>
</organism>
<proteinExistence type="predicted"/>
<dbReference type="EMBL" id="AOIM01000014">
    <property type="protein sequence ID" value="ELY93359.1"/>
    <property type="molecule type" value="Genomic_DNA"/>
</dbReference>
<dbReference type="PATRIC" id="fig|1227493.4.peg.1034"/>
<dbReference type="AlphaFoldDB" id="M0A440"/>
<protein>
    <submittedName>
        <fullName evidence="1">Transposase (ISH6)</fullName>
    </submittedName>
</protein>
<name>M0A440_9EURY</name>